<dbReference type="InterPro" id="IPR049244">
    <property type="entry name" value="DUF6879"/>
</dbReference>
<dbReference type="EMBL" id="JBEUKS010000004">
    <property type="protein sequence ID" value="MFC1439072.1"/>
    <property type="molecule type" value="Genomic_DNA"/>
</dbReference>
<name>A0ABV6XM36_9ACTN</name>
<evidence type="ECO:0000313" key="2">
    <source>
        <dbReference type="EMBL" id="MFC1439072.1"/>
    </source>
</evidence>
<dbReference type="Pfam" id="PF21806">
    <property type="entry name" value="DUF6879"/>
    <property type="match status" value="1"/>
</dbReference>
<comment type="caution">
    <text evidence="2">The sequence shown here is derived from an EMBL/GenBank/DDBJ whole genome shotgun (WGS) entry which is preliminary data.</text>
</comment>
<gene>
    <name evidence="2" type="ORF">ABUW04_12440</name>
</gene>
<evidence type="ECO:0000259" key="1">
    <source>
        <dbReference type="Pfam" id="PF21806"/>
    </source>
</evidence>
<reference evidence="2 3" key="1">
    <citation type="submission" date="2024-06" db="EMBL/GenBank/DDBJ databases">
        <authorList>
            <person name="Lee S.D."/>
        </authorList>
    </citation>
    <scope>NUCLEOTIDE SEQUENCE [LARGE SCALE GENOMIC DNA]</scope>
    <source>
        <strain evidence="2 3">N1-10</strain>
    </source>
</reference>
<evidence type="ECO:0000313" key="3">
    <source>
        <dbReference type="Proteomes" id="UP001592581"/>
    </source>
</evidence>
<feature type="domain" description="DUF6879" evidence="1">
    <location>
        <begin position="8"/>
        <end position="172"/>
    </location>
</feature>
<protein>
    <submittedName>
        <fullName evidence="2">DUF6879 family protein</fullName>
    </submittedName>
</protein>
<proteinExistence type="predicted"/>
<dbReference type="Proteomes" id="UP001592581">
    <property type="component" value="Unassembled WGS sequence"/>
</dbReference>
<dbReference type="RefSeq" id="WP_380564584.1">
    <property type="nucleotide sequence ID" value="NZ_JBEUKS010000004.1"/>
</dbReference>
<organism evidence="2 3">
    <name type="scientific">Streptacidiphilus jeojiensis</name>
    <dbReference type="NCBI Taxonomy" id="3229225"/>
    <lineage>
        <taxon>Bacteria</taxon>
        <taxon>Bacillati</taxon>
        <taxon>Actinomycetota</taxon>
        <taxon>Actinomycetes</taxon>
        <taxon>Kitasatosporales</taxon>
        <taxon>Streptomycetaceae</taxon>
        <taxon>Streptacidiphilus</taxon>
    </lineage>
</organism>
<accession>A0ABV6XM36</accession>
<sequence>MPQKIPPFAELLAATTSTALHLEMRDHYQVDEEADDFARWRQTGQRDADPASPYWASWVAKVRDATARGVAVRRARIISIPASAYIRYEHAATDVNTLAGEQVRWLLRTEASDLCLPGNDFWVFDDRAVRFHYFAGDGTWTYDELREETEVVKMCRASFEAVWERATPHEDFQIS</sequence>
<keyword evidence="3" id="KW-1185">Reference proteome</keyword>